<keyword evidence="2" id="KW-0812">Transmembrane</keyword>
<feature type="compositionally biased region" description="Basic residues" evidence="1">
    <location>
        <begin position="19"/>
        <end position="48"/>
    </location>
</feature>
<sequence>MEQNKKDESTGHHTGEHAHHTHHTHGTHHSHSSHHSSHHHSGSSRHGKKKDDPNKAVLRNIFKNFKRIVFCVLVIGCIVGLIWMLTLPDDQLNQTLDNLKQLF</sequence>
<reference evidence="3" key="1">
    <citation type="submission" date="2020-10" db="EMBL/GenBank/DDBJ databases">
        <authorList>
            <person name="Gilroy R."/>
        </authorList>
    </citation>
    <scope>NUCLEOTIDE SEQUENCE</scope>
    <source>
        <strain evidence="3">ChiSjej4B22-9803</strain>
    </source>
</reference>
<dbReference type="AlphaFoldDB" id="A0A9D1LU83"/>
<keyword evidence="2" id="KW-0472">Membrane</keyword>
<feature type="compositionally biased region" description="Basic and acidic residues" evidence="1">
    <location>
        <begin position="1"/>
        <end position="18"/>
    </location>
</feature>
<evidence type="ECO:0000313" key="4">
    <source>
        <dbReference type="Proteomes" id="UP000824111"/>
    </source>
</evidence>
<feature type="region of interest" description="Disordered" evidence="1">
    <location>
        <begin position="1"/>
        <end position="54"/>
    </location>
</feature>
<evidence type="ECO:0000256" key="1">
    <source>
        <dbReference type="SAM" id="MobiDB-lite"/>
    </source>
</evidence>
<dbReference type="Proteomes" id="UP000824111">
    <property type="component" value="Unassembled WGS sequence"/>
</dbReference>
<gene>
    <name evidence="3" type="ORF">IAB04_02175</name>
</gene>
<accession>A0A9D1LU83</accession>
<protein>
    <submittedName>
        <fullName evidence="3">Uncharacterized protein</fullName>
    </submittedName>
</protein>
<evidence type="ECO:0000256" key="2">
    <source>
        <dbReference type="SAM" id="Phobius"/>
    </source>
</evidence>
<organism evidence="3 4">
    <name type="scientific">Candidatus Avimonoglobus intestinipullorum</name>
    <dbReference type="NCBI Taxonomy" id="2840699"/>
    <lineage>
        <taxon>Bacteria</taxon>
        <taxon>Bacillati</taxon>
        <taxon>Bacillota</taxon>
        <taxon>Clostridia</taxon>
        <taxon>Eubacteriales</taxon>
        <taxon>Candidatus Avimonoglobus</taxon>
    </lineage>
</organism>
<feature type="transmembrane region" description="Helical" evidence="2">
    <location>
        <begin position="68"/>
        <end position="86"/>
    </location>
</feature>
<reference evidence="3" key="2">
    <citation type="journal article" date="2021" name="PeerJ">
        <title>Extensive microbial diversity within the chicken gut microbiome revealed by metagenomics and culture.</title>
        <authorList>
            <person name="Gilroy R."/>
            <person name="Ravi A."/>
            <person name="Getino M."/>
            <person name="Pursley I."/>
            <person name="Horton D.L."/>
            <person name="Alikhan N.F."/>
            <person name="Baker D."/>
            <person name="Gharbi K."/>
            <person name="Hall N."/>
            <person name="Watson M."/>
            <person name="Adriaenssens E.M."/>
            <person name="Foster-Nyarko E."/>
            <person name="Jarju S."/>
            <person name="Secka A."/>
            <person name="Antonio M."/>
            <person name="Oren A."/>
            <person name="Chaudhuri R.R."/>
            <person name="La Ragione R."/>
            <person name="Hildebrand F."/>
            <person name="Pallen M.J."/>
        </authorList>
    </citation>
    <scope>NUCLEOTIDE SEQUENCE</scope>
    <source>
        <strain evidence="3">ChiSjej4B22-9803</strain>
    </source>
</reference>
<evidence type="ECO:0000313" key="3">
    <source>
        <dbReference type="EMBL" id="HIU48151.1"/>
    </source>
</evidence>
<proteinExistence type="predicted"/>
<keyword evidence="2" id="KW-1133">Transmembrane helix</keyword>
<dbReference type="EMBL" id="DVND01000056">
    <property type="protein sequence ID" value="HIU48151.1"/>
    <property type="molecule type" value="Genomic_DNA"/>
</dbReference>
<name>A0A9D1LU83_9FIRM</name>
<comment type="caution">
    <text evidence="3">The sequence shown here is derived from an EMBL/GenBank/DDBJ whole genome shotgun (WGS) entry which is preliminary data.</text>
</comment>